<dbReference type="InterPro" id="IPR013328">
    <property type="entry name" value="6PGD_dom2"/>
</dbReference>
<protein>
    <recommendedName>
        <fullName evidence="4">2-dehydropantoate 2-reductase</fullName>
        <ecNumber evidence="4">1.1.1.169</ecNumber>
    </recommendedName>
    <alternativeName>
        <fullName evidence="4">Ketopantoate reductase</fullName>
    </alternativeName>
</protein>
<sequence length="336" mass="36749">MSDPPQILLFGAGSIGSVFLYQFQQAGCKVTAVCRSNYDAVKRDGFTLHSTRYGNVHFKPEAVVRSVEDCPKNLVYDFVFVATKSFPGSTPSLSEQIRPAVQGRPQTAIVLAQNGIDIESEVAETYPENSLLSCVVYLPATQMEHGVIEYPEMLNLLEIGTYPSNAPDSHKAAATKLANLIIAGGGQAEVHENIQTARWGKILMNCTWNPICSLSLSSDGELLNGAAPYAWELVWGMVKEMIEVAKFIGVPGVTEQLAEQKLSIAKRRAATNTGRENSMVQDVRSGRLFEVEAIVGNTIRLGRRHGVKMPLTEMIYALAKARFDALVREKSTELVA</sequence>
<dbReference type="Pfam" id="PF02558">
    <property type="entry name" value="ApbA"/>
    <property type="match status" value="1"/>
</dbReference>
<dbReference type="Proteomes" id="UP001172673">
    <property type="component" value="Unassembled WGS sequence"/>
</dbReference>
<dbReference type="InterPro" id="IPR003710">
    <property type="entry name" value="ApbA"/>
</dbReference>
<evidence type="ECO:0000256" key="3">
    <source>
        <dbReference type="ARBA" id="ARBA00023002"/>
    </source>
</evidence>
<dbReference type="InterPro" id="IPR051402">
    <property type="entry name" value="KPR-Related"/>
</dbReference>
<evidence type="ECO:0000259" key="6">
    <source>
        <dbReference type="Pfam" id="PF08546"/>
    </source>
</evidence>
<keyword evidence="2 4" id="KW-0521">NADP</keyword>
<dbReference type="InterPro" id="IPR013752">
    <property type="entry name" value="KPA_reductase"/>
</dbReference>
<dbReference type="GO" id="GO:0015940">
    <property type="term" value="P:pantothenate biosynthetic process"/>
    <property type="evidence" value="ECO:0007669"/>
    <property type="project" value="InterPro"/>
</dbReference>
<comment type="catalytic activity">
    <reaction evidence="4">
        <text>(R)-pantoate + NADP(+) = 2-dehydropantoate + NADPH + H(+)</text>
        <dbReference type="Rhea" id="RHEA:16233"/>
        <dbReference type="ChEBI" id="CHEBI:11561"/>
        <dbReference type="ChEBI" id="CHEBI:15378"/>
        <dbReference type="ChEBI" id="CHEBI:15980"/>
        <dbReference type="ChEBI" id="CHEBI:57783"/>
        <dbReference type="ChEBI" id="CHEBI:58349"/>
        <dbReference type="EC" id="1.1.1.169"/>
    </reaction>
</comment>
<dbReference type="PANTHER" id="PTHR21708">
    <property type="entry name" value="PROBABLE 2-DEHYDROPANTOATE 2-REDUCTASE"/>
    <property type="match status" value="1"/>
</dbReference>
<dbReference type="Pfam" id="PF08546">
    <property type="entry name" value="ApbA_C"/>
    <property type="match status" value="1"/>
</dbReference>
<dbReference type="GO" id="GO:0008677">
    <property type="term" value="F:2-dehydropantoate 2-reductase activity"/>
    <property type="evidence" value="ECO:0007669"/>
    <property type="project" value="UniProtKB-EC"/>
</dbReference>
<dbReference type="GO" id="GO:0005737">
    <property type="term" value="C:cytoplasm"/>
    <property type="evidence" value="ECO:0007669"/>
    <property type="project" value="TreeGrafter"/>
</dbReference>
<evidence type="ECO:0000313" key="7">
    <source>
        <dbReference type="EMBL" id="KAJ9614383.1"/>
    </source>
</evidence>
<dbReference type="InterPro" id="IPR036291">
    <property type="entry name" value="NAD(P)-bd_dom_sf"/>
</dbReference>
<evidence type="ECO:0000313" key="8">
    <source>
        <dbReference type="Proteomes" id="UP001172673"/>
    </source>
</evidence>
<comment type="function">
    <text evidence="4">Catalyzes the NADPH-dependent reduction of ketopantoate into pantoic acid.</text>
</comment>
<dbReference type="FunFam" id="1.10.1040.10:FF:000017">
    <property type="entry name" value="2-dehydropantoate 2-reductase"/>
    <property type="match status" value="1"/>
</dbReference>
<dbReference type="PANTHER" id="PTHR21708:SF30">
    <property type="entry name" value="2-DEHYDROPANTOATE 2-REDUCTASE-RELATED"/>
    <property type="match status" value="1"/>
</dbReference>
<reference evidence="7" key="1">
    <citation type="submission" date="2022-10" db="EMBL/GenBank/DDBJ databases">
        <title>Culturing micro-colonial fungi from biological soil crusts in the Mojave desert and describing Neophaeococcomyces mojavensis, and introducing the new genera and species Taxawa tesnikishii.</title>
        <authorList>
            <person name="Kurbessoian T."/>
            <person name="Stajich J.E."/>
        </authorList>
    </citation>
    <scope>NUCLEOTIDE SEQUENCE</scope>
    <source>
        <strain evidence="7">TK_41</strain>
    </source>
</reference>
<evidence type="ECO:0000256" key="2">
    <source>
        <dbReference type="ARBA" id="ARBA00022857"/>
    </source>
</evidence>
<dbReference type="InterPro" id="IPR008927">
    <property type="entry name" value="6-PGluconate_DH-like_C_sf"/>
</dbReference>
<feature type="domain" description="Ketopantoate reductase C-terminal" evidence="6">
    <location>
        <begin position="193"/>
        <end position="321"/>
    </location>
</feature>
<name>A0AA38XJ95_9EURO</name>
<dbReference type="SUPFAM" id="SSF48179">
    <property type="entry name" value="6-phosphogluconate dehydrogenase C-terminal domain-like"/>
    <property type="match status" value="1"/>
</dbReference>
<dbReference type="AlphaFoldDB" id="A0AA38XJ95"/>
<comment type="caution">
    <text evidence="7">The sequence shown here is derived from an EMBL/GenBank/DDBJ whole genome shotgun (WGS) entry which is preliminary data.</text>
</comment>
<accession>A0AA38XJ95</accession>
<feature type="domain" description="Ketopantoate reductase N-terminal" evidence="5">
    <location>
        <begin position="7"/>
        <end position="152"/>
    </location>
</feature>
<evidence type="ECO:0000256" key="4">
    <source>
        <dbReference type="RuleBase" id="RU362068"/>
    </source>
</evidence>
<keyword evidence="8" id="KW-1185">Reference proteome</keyword>
<dbReference type="EC" id="1.1.1.169" evidence="4"/>
<dbReference type="SUPFAM" id="SSF51735">
    <property type="entry name" value="NAD(P)-binding Rossmann-fold domains"/>
    <property type="match status" value="1"/>
</dbReference>
<keyword evidence="3 4" id="KW-0560">Oxidoreductase</keyword>
<gene>
    <name evidence="7" type="ORF">H2200_002519</name>
</gene>
<dbReference type="EMBL" id="JAPDRK010000003">
    <property type="protein sequence ID" value="KAJ9614383.1"/>
    <property type="molecule type" value="Genomic_DNA"/>
</dbReference>
<evidence type="ECO:0000256" key="1">
    <source>
        <dbReference type="ARBA" id="ARBA00007870"/>
    </source>
</evidence>
<evidence type="ECO:0000259" key="5">
    <source>
        <dbReference type="Pfam" id="PF02558"/>
    </source>
</evidence>
<organism evidence="7 8">
    <name type="scientific">Cladophialophora chaetospira</name>
    <dbReference type="NCBI Taxonomy" id="386627"/>
    <lineage>
        <taxon>Eukaryota</taxon>
        <taxon>Fungi</taxon>
        <taxon>Dikarya</taxon>
        <taxon>Ascomycota</taxon>
        <taxon>Pezizomycotina</taxon>
        <taxon>Eurotiomycetes</taxon>
        <taxon>Chaetothyriomycetidae</taxon>
        <taxon>Chaetothyriales</taxon>
        <taxon>Herpotrichiellaceae</taxon>
        <taxon>Cladophialophora</taxon>
    </lineage>
</organism>
<comment type="similarity">
    <text evidence="1 4">Belongs to the ketopantoate reductase family.</text>
</comment>
<dbReference type="Gene3D" id="1.10.1040.10">
    <property type="entry name" value="N-(1-d-carboxylethyl)-l-norvaline Dehydrogenase, domain 2"/>
    <property type="match status" value="1"/>
</dbReference>
<dbReference type="InterPro" id="IPR013332">
    <property type="entry name" value="KPR_N"/>
</dbReference>
<proteinExistence type="inferred from homology"/>
<dbReference type="Gene3D" id="3.40.50.720">
    <property type="entry name" value="NAD(P)-binding Rossmann-like Domain"/>
    <property type="match status" value="1"/>
</dbReference>
<dbReference type="NCBIfam" id="TIGR00745">
    <property type="entry name" value="apbA_panE"/>
    <property type="match status" value="1"/>
</dbReference>